<dbReference type="AlphaFoldDB" id="A0A4C1UY18"/>
<protein>
    <submittedName>
        <fullName evidence="1">Uncharacterized protein</fullName>
    </submittedName>
</protein>
<dbReference type="EMBL" id="BGZK01000236">
    <property type="protein sequence ID" value="GBP30674.1"/>
    <property type="molecule type" value="Genomic_DNA"/>
</dbReference>
<proteinExistence type="predicted"/>
<sequence length="144" mass="16247">MLQLEHTYRAQFKHKSQCYNLSKVGYGMRNVWYARHISDVKGSCGCSSAMLSRVQGLTHLKLKQLDRYGTAADADSVPRRSDNLEGCAKRHRRRAVTVCDAAQHAHVACGTAVVDVRVESERAPSFENVERRKTCTYVEIDFKG</sequence>
<evidence type="ECO:0000313" key="1">
    <source>
        <dbReference type="EMBL" id="GBP30674.1"/>
    </source>
</evidence>
<comment type="caution">
    <text evidence="1">The sequence shown here is derived from an EMBL/GenBank/DDBJ whole genome shotgun (WGS) entry which is preliminary data.</text>
</comment>
<reference evidence="1 2" key="1">
    <citation type="journal article" date="2019" name="Commun. Biol.">
        <title>The bagworm genome reveals a unique fibroin gene that provides high tensile strength.</title>
        <authorList>
            <person name="Kono N."/>
            <person name="Nakamura H."/>
            <person name="Ohtoshi R."/>
            <person name="Tomita M."/>
            <person name="Numata K."/>
            <person name="Arakawa K."/>
        </authorList>
    </citation>
    <scope>NUCLEOTIDE SEQUENCE [LARGE SCALE GENOMIC DNA]</scope>
</reference>
<keyword evidence="2" id="KW-1185">Reference proteome</keyword>
<organism evidence="1 2">
    <name type="scientific">Eumeta variegata</name>
    <name type="common">Bagworm moth</name>
    <name type="synonym">Eumeta japonica</name>
    <dbReference type="NCBI Taxonomy" id="151549"/>
    <lineage>
        <taxon>Eukaryota</taxon>
        <taxon>Metazoa</taxon>
        <taxon>Ecdysozoa</taxon>
        <taxon>Arthropoda</taxon>
        <taxon>Hexapoda</taxon>
        <taxon>Insecta</taxon>
        <taxon>Pterygota</taxon>
        <taxon>Neoptera</taxon>
        <taxon>Endopterygota</taxon>
        <taxon>Lepidoptera</taxon>
        <taxon>Glossata</taxon>
        <taxon>Ditrysia</taxon>
        <taxon>Tineoidea</taxon>
        <taxon>Psychidae</taxon>
        <taxon>Oiketicinae</taxon>
        <taxon>Eumeta</taxon>
    </lineage>
</organism>
<accession>A0A4C1UY18</accession>
<name>A0A4C1UY18_EUMVA</name>
<evidence type="ECO:0000313" key="2">
    <source>
        <dbReference type="Proteomes" id="UP000299102"/>
    </source>
</evidence>
<gene>
    <name evidence="1" type="ORF">EVAR_75895_1</name>
</gene>
<dbReference type="Proteomes" id="UP000299102">
    <property type="component" value="Unassembled WGS sequence"/>
</dbReference>